<keyword evidence="4" id="KW-1185">Reference proteome</keyword>
<evidence type="ECO:0000313" key="3">
    <source>
        <dbReference type="EMBL" id="KAF2708896.1"/>
    </source>
</evidence>
<feature type="domain" description="Myb-like DNA-binding" evidence="2">
    <location>
        <begin position="4"/>
        <end position="51"/>
    </location>
</feature>
<organism evidence="3 4">
    <name type="scientific">Pleomassaria siparia CBS 279.74</name>
    <dbReference type="NCBI Taxonomy" id="1314801"/>
    <lineage>
        <taxon>Eukaryota</taxon>
        <taxon>Fungi</taxon>
        <taxon>Dikarya</taxon>
        <taxon>Ascomycota</taxon>
        <taxon>Pezizomycotina</taxon>
        <taxon>Dothideomycetes</taxon>
        <taxon>Pleosporomycetidae</taxon>
        <taxon>Pleosporales</taxon>
        <taxon>Pleomassariaceae</taxon>
        <taxon>Pleomassaria</taxon>
    </lineage>
</organism>
<dbReference type="AlphaFoldDB" id="A0A6G1K7N2"/>
<dbReference type="InterPro" id="IPR054505">
    <property type="entry name" value="Myb_DNA-bind_8"/>
</dbReference>
<feature type="compositionally biased region" description="Polar residues" evidence="1">
    <location>
        <begin position="205"/>
        <end position="221"/>
    </location>
</feature>
<evidence type="ECO:0000259" key="2">
    <source>
        <dbReference type="Pfam" id="PF22980"/>
    </source>
</evidence>
<name>A0A6G1K7N2_9PLEO</name>
<protein>
    <recommendedName>
        <fullName evidence="2">Myb-like DNA-binding domain-containing protein</fullName>
    </recommendedName>
</protein>
<proteinExistence type="predicted"/>
<feature type="compositionally biased region" description="Basic residues" evidence="1">
    <location>
        <begin position="175"/>
        <end position="196"/>
    </location>
</feature>
<dbReference type="EMBL" id="MU005771">
    <property type="protein sequence ID" value="KAF2708896.1"/>
    <property type="molecule type" value="Genomic_DNA"/>
</dbReference>
<reference evidence="3" key="1">
    <citation type="journal article" date="2020" name="Stud. Mycol.">
        <title>101 Dothideomycetes genomes: a test case for predicting lifestyles and emergence of pathogens.</title>
        <authorList>
            <person name="Haridas S."/>
            <person name="Albert R."/>
            <person name="Binder M."/>
            <person name="Bloem J."/>
            <person name="Labutti K."/>
            <person name="Salamov A."/>
            <person name="Andreopoulos B."/>
            <person name="Baker S."/>
            <person name="Barry K."/>
            <person name="Bills G."/>
            <person name="Bluhm B."/>
            <person name="Cannon C."/>
            <person name="Castanera R."/>
            <person name="Culley D."/>
            <person name="Daum C."/>
            <person name="Ezra D."/>
            <person name="Gonzalez J."/>
            <person name="Henrissat B."/>
            <person name="Kuo A."/>
            <person name="Liang C."/>
            <person name="Lipzen A."/>
            <person name="Lutzoni F."/>
            <person name="Magnuson J."/>
            <person name="Mondo S."/>
            <person name="Nolan M."/>
            <person name="Ohm R."/>
            <person name="Pangilinan J."/>
            <person name="Park H.-J."/>
            <person name="Ramirez L."/>
            <person name="Alfaro M."/>
            <person name="Sun H."/>
            <person name="Tritt A."/>
            <person name="Yoshinaga Y."/>
            <person name="Zwiers L.-H."/>
            <person name="Turgeon B."/>
            <person name="Goodwin S."/>
            <person name="Spatafora J."/>
            <person name="Crous P."/>
            <person name="Grigoriev I."/>
        </authorList>
    </citation>
    <scope>NUCLEOTIDE SEQUENCE</scope>
    <source>
        <strain evidence="3">CBS 279.74</strain>
    </source>
</reference>
<evidence type="ECO:0000256" key="1">
    <source>
        <dbReference type="SAM" id="MobiDB-lite"/>
    </source>
</evidence>
<feature type="compositionally biased region" description="Basic residues" evidence="1">
    <location>
        <begin position="131"/>
        <end position="145"/>
    </location>
</feature>
<dbReference type="Pfam" id="PF22980">
    <property type="entry name" value="Myb_DNA-bind_8"/>
    <property type="match status" value="2"/>
</dbReference>
<evidence type="ECO:0000313" key="4">
    <source>
        <dbReference type="Proteomes" id="UP000799428"/>
    </source>
</evidence>
<accession>A0A6G1K7N2</accession>
<sequence length="265" mass="28303">MPTDEENTLYLYLVLTDGGMPSIDFDEVGKSLNLQKGAVSKRWSRLKQAMNENKPPGPTAYPFLWLCIKHSSLKKAPDWNAIAKKCNTTPGAASKRYSRMKQAFETGAAAPNSAGGKGANNDAASPTKASPAKRKRAPATPRKKAAATTETDEDGVENVEDGMDVDEGEEESKPKPKRVRTPAKPRAKATPKGKKKGVNEEKTPNQKLGSVNPTEATTCTLIKTEGMGDGPAEGAEYYDGGNFMTGGEVGGDKEEGEVSIAQEQL</sequence>
<feature type="compositionally biased region" description="Acidic residues" evidence="1">
    <location>
        <begin position="150"/>
        <end position="170"/>
    </location>
</feature>
<feature type="domain" description="Myb-like DNA-binding" evidence="2">
    <location>
        <begin position="61"/>
        <end position="105"/>
    </location>
</feature>
<gene>
    <name evidence="3" type="ORF">K504DRAFT_468120</name>
</gene>
<dbReference type="OrthoDB" id="3944408at2759"/>
<feature type="region of interest" description="Disordered" evidence="1">
    <location>
        <begin position="109"/>
        <end position="265"/>
    </location>
</feature>
<dbReference type="Proteomes" id="UP000799428">
    <property type="component" value="Unassembled WGS sequence"/>
</dbReference>